<name>A0A4R7KPJ7_9CLOT</name>
<protein>
    <submittedName>
        <fullName evidence="1">Uncharacterized protein</fullName>
    </submittedName>
</protein>
<dbReference type="Proteomes" id="UP000295325">
    <property type="component" value="Unassembled WGS sequence"/>
</dbReference>
<evidence type="ECO:0000313" key="1">
    <source>
        <dbReference type="EMBL" id="TDT60925.1"/>
    </source>
</evidence>
<dbReference type="AlphaFoldDB" id="A0A4R7KPJ7"/>
<keyword evidence="2" id="KW-1185">Reference proteome</keyword>
<evidence type="ECO:0000313" key="2">
    <source>
        <dbReference type="Proteomes" id="UP000295325"/>
    </source>
</evidence>
<dbReference type="EMBL" id="SOAZ01000010">
    <property type="protein sequence ID" value="TDT60925.1"/>
    <property type="molecule type" value="Genomic_DNA"/>
</dbReference>
<reference evidence="1 2" key="1">
    <citation type="submission" date="2019-03" db="EMBL/GenBank/DDBJ databases">
        <title>Genomic Encyclopedia of Type Strains, Phase IV (KMG-IV): sequencing the most valuable type-strain genomes for metagenomic binning, comparative biology and taxonomic classification.</title>
        <authorList>
            <person name="Goeker M."/>
        </authorList>
    </citation>
    <scope>NUCLEOTIDE SEQUENCE [LARGE SCALE GENOMIC DNA]</scope>
    <source>
        <strain evidence="1 2">DSM 24455</strain>
    </source>
</reference>
<gene>
    <name evidence="1" type="ORF">EDD71_11043</name>
</gene>
<comment type="caution">
    <text evidence="1">The sequence shown here is derived from an EMBL/GenBank/DDBJ whole genome shotgun (WGS) entry which is preliminary data.</text>
</comment>
<proteinExistence type="predicted"/>
<organism evidence="1 2">
    <name type="scientific">Fonticella tunisiensis</name>
    <dbReference type="NCBI Taxonomy" id="1096341"/>
    <lineage>
        <taxon>Bacteria</taxon>
        <taxon>Bacillati</taxon>
        <taxon>Bacillota</taxon>
        <taxon>Clostridia</taxon>
        <taxon>Eubacteriales</taxon>
        <taxon>Clostridiaceae</taxon>
        <taxon>Fonticella</taxon>
    </lineage>
</organism>
<accession>A0A4R7KPJ7</accession>
<sequence length="88" mass="11047">MIRLWGKIIKDNKIMEQQEYTCSEEMNYQQQLKRCITEICYKLDIQKPYWLPKNLEEYNKYKKTSFYQDNFIEEIDFDRFEIIVLEEK</sequence>